<evidence type="ECO:0000256" key="18">
    <source>
        <dbReference type="SAM" id="Phobius"/>
    </source>
</evidence>
<dbReference type="STRING" id="99883.ENSTNIP00000007057"/>
<dbReference type="PANTHER" id="PTHR45627:SF6">
    <property type="entry name" value="ADENYLATE CYCLASE TYPE 2"/>
    <property type="match status" value="1"/>
</dbReference>
<evidence type="ECO:0000256" key="12">
    <source>
        <dbReference type="ARBA" id="ARBA00022998"/>
    </source>
</evidence>
<dbReference type="GO" id="GO:0007193">
    <property type="term" value="P:adenylate cyclase-inhibiting G protein-coupled receptor signaling pathway"/>
    <property type="evidence" value="ECO:0007669"/>
    <property type="project" value="TreeGrafter"/>
</dbReference>
<dbReference type="CDD" id="cd07302">
    <property type="entry name" value="CHD"/>
    <property type="match status" value="2"/>
</dbReference>
<protein>
    <recommendedName>
        <fullName evidence="16">Adenylate cyclase type 2</fullName>
        <ecNumber evidence="16">4.6.1.1</ecNumber>
    </recommendedName>
</protein>
<dbReference type="Pfam" id="PF06327">
    <property type="entry name" value="Adcy_cons_dom"/>
    <property type="match status" value="1"/>
</dbReference>
<comment type="function">
    <text evidence="16">Catalyzes the formation of the signaling molecule cAMP in response to G-protein signaling.</text>
</comment>
<comment type="subcellular location">
    <subcellularLocation>
        <location evidence="4">Membrane</location>
        <topology evidence="4">Multi-pass membrane protein</topology>
    </subcellularLocation>
</comment>
<keyword evidence="9 16" id="KW-0067">ATP-binding</keyword>
<reference evidence="21" key="1">
    <citation type="journal article" date="2004" name="Nature">
        <title>Genome duplication in the teleost fish Tetraodon nigroviridis reveals the early vertebrate proto-karyotype.</title>
        <authorList>
            <person name="Jaillon O."/>
            <person name="Aury J.-M."/>
            <person name="Brunet F."/>
            <person name="Petit J.-L."/>
            <person name="Stange-Thomann N."/>
            <person name="Mauceli E."/>
            <person name="Bouneau L."/>
            <person name="Fischer C."/>
            <person name="Ozouf-Costaz C."/>
            <person name="Bernot A."/>
            <person name="Nicaud S."/>
            <person name="Jaffe D."/>
            <person name="Fisher S."/>
            <person name="Lutfalla G."/>
            <person name="Dossat C."/>
            <person name="Segurens B."/>
            <person name="Dasilva C."/>
            <person name="Salanoubat M."/>
            <person name="Levy M."/>
            <person name="Boudet N."/>
            <person name="Castellano S."/>
            <person name="Anthouard V."/>
            <person name="Jubin C."/>
            <person name="Castelli V."/>
            <person name="Katinka M."/>
            <person name="Vacherie B."/>
            <person name="Biemont C."/>
            <person name="Skalli Z."/>
            <person name="Cattolico L."/>
            <person name="Poulain J."/>
            <person name="De Berardinis V."/>
            <person name="Cruaud C."/>
            <person name="Duprat S."/>
            <person name="Brottier P."/>
            <person name="Coutanceau J.-P."/>
            <person name="Gouzy J."/>
            <person name="Parra G."/>
            <person name="Lardier G."/>
            <person name="Chapple C."/>
            <person name="McKernan K.J."/>
            <person name="McEwan P."/>
            <person name="Bosak S."/>
            <person name="Kellis M."/>
            <person name="Volff J.-N."/>
            <person name="Guigo R."/>
            <person name="Zody M.C."/>
            <person name="Mesirov J."/>
            <person name="Lindblad-Toh K."/>
            <person name="Birren B."/>
            <person name="Nusbaum C."/>
            <person name="Kahn D."/>
            <person name="Robinson-Rechavi M."/>
            <person name="Laudet V."/>
            <person name="Schachter V."/>
            <person name="Quetier F."/>
            <person name="Saurin W."/>
            <person name="Scarpelli C."/>
            <person name="Wincker P."/>
            <person name="Lander E.S."/>
            <person name="Weissenbach J."/>
            <person name="Roest Crollius H."/>
        </authorList>
    </citation>
    <scope>NUCLEOTIDE SEQUENCE [LARGE SCALE GENOMIC DNA]</scope>
</reference>
<evidence type="ECO:0000313" key="20">
    <source>
        <dbReference type="Ensembl" id="ENSTNIP00000007057.1"/>
    </source>
</evidence>
<keyword evidence="13 16" id="KW-0472">Membrane</keyword>
<feature type="transmembrane region" description="Helical" evidence="18">
    <location>
        <begin position="302"/>
        <end position="322"/>
    </location>
</feature>
<reference evidence="20" key="2">
    <citation type="submission" date="2025-08" db="UniProtKB">
        <authorList>
            <consortium name="Ensembl"/>
        </authorList>
    </citation>
    <scope>IDENTIFICATION</scope>
</reference>
<dbReference type="SMART" id="SM00044">
    <property type="entry name" value="CYCc"/>
    <property type="match status" value="2"/>
</dbReference>
<feature type="transmembrane region" description="Helical" evidence="18">
    <location>
        <begin position="47"/>
        <end position="71"/>
    </location>
</feature>
<sequence>MWQEAIRRKRYLLKRAGEFSEGDQDMRTRSPDWLYESYYCMTQQHPLIVFLLLIVMGACLALLTVFFASGLNVEDHVAFVITVPTALAIFLAVFVLVCIESIFKKLLRVFSLVIWACLVAMGYLFMFSGGIICPWDQFSLFLWAISILLKYSLLSADIILSKSCSILVDKYTYIFVQFSSILPNCKNILFNSLCSNIIRFFCGGGGSANNNIVTQTKTCKCIHEIIKMHISLSRNKPEQSLLSEKSKFYFLEGLQGLLQKVRGGKDVFLICEDTFQVLIIFHHSNFGLLFRSLVTFMDIGHMLFPGGLFVLLNKVFGVFFPLSTLRRCECMHFQSVLGDGYYCVSGLPESLPNHAKNCVKMGLDMCEAIKKVRDATGVDINMRVGVHSGNVLCGVIGLQKWQYDVWSHDVTLANHMEAGGVPGRVHITSVTLEHLNGAYKVEDGDGQERDPYLKEHGVITYLVINPKVERRSPQHHYRARHTLDGAKMRASVRMTRYLESWGAAKPFANLHHRDSMTNENGKINTADVPMGQFHFQRRSERTKSQKKRFEEELNERMIRTFDGINSQKQWLKSEDIQRISLFFHNKSLEKEYRATTLPAFKYYVTCAYLIFFCIFIVQILVLPKTTVLGISFGVAFLILSVILLICFIGHFLVKCLIREICSILSALWSSVLVIVAPYSLHSTNFTIRAILLLLPSLSLSQAHSAEGSAAKSERQSNETQAYPNGQLISSTGKNNFYLPYLIYSCILGLISCSVFLRINYELKMVIMLTAVVVYNIIILHTHSSLLDEYRNVIFLRPGLFKDLKTMGSISLFIFFITLLVLARQNEYYCRLDFLWKNKFKKECEEIETMENLNRVLLENVLPAHVAEHFLARNWKNEDLYHQSYDLVCVMFASIPDFKEFYTESDVNKEGLECLRLLNEIIADFDELLSKPKFSGVEKIKTIGSTYMAATGLNASPGPEHASQEHDRQYMHIGTMVEFAFALVGKLDVINKHSFNDFKLRVGINHGPVIAGVIGAQKPQYDIWGNTVNVASRMESTGVLGKIQVTEETSRILQTLGYMCSCRGIINVKGKGELKTYFVHTEMTRTLSQGNVML</sequence>
<keyword evidence="5 18" id="KW-0812">Transmembrane</keyword>
<feature type="transmembrane region" description="Helical" evidence="18">
    <location>
        <begin position="805"/>
        <end position="822"/>
    </location>
</feature>
<organism evidence="20 21">
    <name type="scientific">Tetraodon nigroviridis</name>
    <name type="common">Spotted green pufferfish</name>
    <name type="synonym">Chelonodon nigroviridis</name>
    <dbReference type="NCBI Taxonomy" id="99883"/>
    <lineage>
        <taxon>Eukaryota</taxon>
        <taxon>Metazoa</taxon>
        <taxon>Chordata</taxon>
        <taxon>Craniata</taxon>
        <taxon>Vertebrata</taxon>
        <taxon>Euteleostomi</taxon>
        <taxon>Actinopterygii</taxon>
        <taxon>Neopterygii</taxon>
        <taxon>Teleostei</taxon>
        <taxon>Neoteleostei</taxon>
        <taxon>Acanthomorphata</taxon>
        <taxon>Eupercaria</taxon>
        <taxon>Tetraodontiformes</taxon>
        <taxon>Tetradontoidea</taxon>
        <taxon>Tetraodontidae</taxon>
        <taxon>Tetraodon</taxon>
    </lineage>
</organism>
<dbReference type="GO" id="GO:0007189">
    <property type="term" value="P:adenylate cyclase-activating G protein-coupled receptor signaling pathway"/>
    <property type="evidence" value="ECO:0007669"/>
    <property type="project" value="TreeGrafter"/>
</dbReference>
<feature type="domain" description="Guanylate cyclase" evidence="19">
    <location>
        <begin position="287"/>
        <end position="417"/>
    </location>
</feature>
<accession>H3CFN0</accession>
<dbReference type="InterPro" id="IPR029787">
    <property type="entry name" value="Nucleotide_cyclase"/>
</dbReference>
<proteinExistence type="inferred from homology"/>
<evidence type="ECO:0000256" key="3">
    <source>
        <dbReference type="ARBA" id="ARBA00001946"/>
    </source>
</evidence>
<keyword evidence="11 18" id="KW-1133">Transmembrane helix</keyword>
<feature type="transmembrane region" description="Helical" evidence="18">
    <location>
        <begin position="660"/>
        <end position="680"/>
    </location>
</feature>
<comment type="cofactor">
    <cofactor evidence="3 16">
        <name>Mg(2+)</name>
        <dbReference type="ChEBI" id="CHEBI:18420"/>
    </cofactor>
</comment>
<keyword evidence="10 16" id="KW-0460">Magnesium</keyword>
<keyword evidence="12 16" id="KW-0115">cAMP biosynthesis</keyword>
<dbReference type="GO" id="GO:0046872">
    <property type="term" value="F:metal ion binding"/>
    <property type="evidence" value="ECO:0007669"/>
    <property type="project" value="UniProtKB-KW"/>
</dbReference>
<evidence type="ECO:0000256" key="8">
    <source>
        <dbReference type="ARBA" id="ARBA00022741"/>
    </source>
</evidence>
<dbReference type="GO" id="GO:0005886">
    <property type="term" value="C:plasma membrane"/>
    <property type="evidence" value="ECO:0007669"/>
    <property type="project" value="InterPro"/>
</dbReference>
<dbReference type="SUPFAM" id="SSF55073">
    <property type="entry name" value="Nucleotide cyclase"/>
    <property type="match status" value="2"/>
</dbReference>
<dbReference type="AlphaFoldDB" id="H3CFN0"/>
<dbReference type="InterPro" id="IPR018297">
    <property type="entry name" value="A/G_cyclase_CS"/>
</dbReference>
<evidence type="ECO:0000259" key="19">
    <source>
        <dbReference type="PROSITE" id="PS50125"/>
    </source>
</evidence>
<dbReference type="Pfam" id="PF00211">
    <property type="entry name" value="Guanylate_cyc"/>
    <property type="match status" value="2"/>
</dbReference>
<dbReference type="FunFam" id="3.30.70.1230:FF:000003">
    <property type="entry name" value="Adenylate cyclase"/>
    <property type="match status" value="1"/>
</dbReference>
<dbReference type="Gene3D" id="3.30.70.1230">
    <property type="entry name" value="Nucleotide cyclase"/>
    <property type="match status" value="2"/>
</dbReference>
<dbReference type="GO" id="GO:0004016">
    <property type="term" value="F:adenylate cyclase activity"/>
    <property type="evidence" value="ECO:0007669"/>
    <property type="project" value="UniProtKB-EC"/>
</dbReference>
<evidence type="ECO:0000256" key="11">
    <source>
        <dbReference type="ARBA" id="ARBA00022989"/>
    </source>
</evidence>
<dbReference type="PROSITE" id="PS00452">
    <property type="entry name" value="GUANYLATE_CYCLASE_1"/>
    <property type="match status" value="2"/>
</dbReference>
<keyword evidence="6 16" id="KW-0479">Metal-binding</keyword>
<dbReference type="Proteomes" id="UP000007303">
    <property type="component" value="Unassembled WGS sequence"/>
</dbReference>
<comment type="cofactor">
    <cofactor evidence="2">
        <name>Mn(2+)</name>
        <dbReference type="ChEBI" id="CHEBI:29035"/>
    </cofactor>
</comment>
<evidence type="ECO:0000256" key="1">
    <source>
        <dbReference type="ARBA" id="ARBA00001593"/>
    </source>
</evidence>
<dbReference type="InterPro" id="IPR009398">
    <property type="entry name" value="Adcy_conserved_dom"/>
</dbReference>
<keyword evidence="21" id="KW-1185">Reference proteome</keyword>
<dbReference type="FunFam" id="3.30.70.1230:FF:000116">
    <property type="entry name" value="Uncharacterized protein"/>
    <property type="match status" value="1"/>
</dbReference>
<comment type="similarity">
    <text evidence="16 17">Belongs to the adenylyl cyclase class-4/guanylyl cyclase family.</text>
</comment>
<keyword evidence="15 16" id="KW-0456">Lyase</keyword>
<evidence type="ECO:0000256" key="14">
    <source>
        <dbReference type="ARBA" id="ARBA00023180"/>
    </source>
</evidence>
<dbReference type="InParanoid" id="H3CFN0"/>
<keyword evidence="14" id="KW-0325">Glycoprotein</keyword>
<evidence type="ECO:0000256" key="2">
    <source>
        <dbReference type="ARBA" id="ARBA00001936"/>
    </source>
</evidence>
<feature type="transmembrane region" description="Helical" evidence="18">
    <location>
        <begin position="600"/>
        <end position="621"/>
    </location>
</feature>
<dbReference type="PANTHER" id="PTHR45627">
    <property type="entry name" value="ADENYLATE CYCLASE TYPE 1"/>
    <property type="match status" value="1"/>
</dbReference>
<dbReference type="PIRSF" id="PIRSF039050">
    <property type="entry name" value="Ade_cyc"/>
    <property type="match status" value="1"/>
</dbReference>
<evidence type="ECO:0000256" key="16">
    <source>
        <dbReference type="PIRNR" id="PIRNR039050"/>
    </source>
</evidence>
<dbReference type="GeneTree" id="ENSGT00940000156424"/>
<evidence type="ECO:0000313" key="21">
    <source>
        <dbReference type="Proteomes" id="UP000007303"/>
    </source>
</evidence>
<evidence type="ECO:0000256" key="10">
    <source>
        <dbReference type="ARBA" id="ARBA00022842"/>
    </source>
</evidence>
<reference evidence="20" key="3">
    <citation type="submission" date="2025-09" db="UniProtKB">
        <authorList>
            <consortium name="Ensembl"/>
        </authorList>
    </citation>
    <scope>IDENTIFICATION</scope>
</reference>
<evidence type="ECO:0000256" key="4">
    <source>
        <dbReference type="ARBA" id="ARBA00004141"/>
    </source>
</evidence>
<dbReference type="GO" id="GO:0005524">
    <property type="term" value="F:ATP binding"/>
    <property type="evidence" value="ECO:0007669"/>
    <property type="project" value="UniProtKB-UniRule"/>
</dbReference>
<dbReference type="PROSITE" id="PS50125">
    <property type="entry name" value="GUANYLATE_CYCLASE_2"/>
    <property type="match status" value="2"/>
</dbReference>
<dbReference type="GO" id="GO:0006171">
    <property type="term" value="P:cAMP biosynthetic process"/>
    <property type="evidence" value="ECO:0007669"/>
    <property type="project" value="UniProtKB-KW"/>
</dbReference>
<evidence type="ECO:0000256" key="5">
    <source>
        <dbReference type="ARBA" id="ARBA00022692"/>
    </source>
</evidence>
<evidence type="ECO:0000256" key="7">
    <source>
        <dbReference type="ARBA" id="ARBA00022737"/>
    </source>
</evidence>
<evidence type="ECO:0000256" key="17">
    <source>
        <dbReference type="RuleBase" id="RU000405"/>
    </source>
</evidence>
<evidence type="ECO:0000256" key="9">
    <source>
        <dbReference type="ARBA" id="ARBA00022840"/>
    </source>
</evidence>
<feature type="transmembrane region" description="Helical" evidence="18">
    <location>
        <begin position="106"/>
        <end position="126"/>
    </location>
</feature>
<name>H3CFN0_TETNG</name>
<feature type="transmembrane region" description="Helical" evidence="18">
    <location>
        <begin position="737"/>
        <end position="758"/>
    </location>
</feature>
<comment type="catalytic activity">
    <reaction evidence="1 16">
        <text>ATP = 3',5'-cyclic AMP + diphosphate</text>
        <dbReference type="Rhea" id="RHEA:15389"/>
        <dbReference type="ChEBI" id="CHEBI:30616"/>
        <dbReference type="ChEBI" id="CHEBI:33019"/>
        <dbReference type="ChEBI" id="CHEBI:58165"/>
        <dbReference type="EC" id="4.6.1.1"/>
    </reaction>
</comment>
<feature type="transmembrane region" description="Helical" evidence="18">
    <location>
        <begin position="765"/>
        <end position="785"/>
    </location>
</feature>
<evidence type="ECO:0000256" key="6">
    <source>
        <dbReference type="ARBA" id="ARBA00022723"/>
    </source>
</evidence>
<feature type="transmembrane region" description="Helical" evidence="18">
    <location>
        <begin position="138"/>
        <end position="160"/>
    </location>
</feature>
<keyword evidence="7" id="KW-0677">Repeat</keyword>
<dbReference type="HOGENOM" id="CLU_001072_2_0_1"/>
<feature type="transmembrane region" description="Helical" evidence="18">
    <location>
        <begin position="77"/>
        <end position="99"/>
    </location>
</feature>
<dbReference type="InterPro" id="IPR001054">
    <property type="entry name" value="A/G_cyclase"/>
</dbReference>
<dbReference type="EC" id="4.6.1.1" evidence="16"/>
<keyword evidence="8 16" id="KW-0547">Nucleotide-binding</keyword>
<evidence type="ECO:0000256" key="13">
    <source>
        <dbReference type="ARBA" id="ARBA00023136"/>
    </source>
</evidence>
<evidence type="ECO:0000256" key="15">
    <source>
        <dbReference type="ARBA" id="ARBA00023239"/>
    </source>
</evidence>
<dbReference type="Ensembl" id="ENSTNIT00000007214.1">
    <property type="protein sequence ID" value="ENSTNIP00000007057.1"/>
    <property type="gene ID" value="ENSTNIG00000004420.1"/>
</dbReference>
<dbReference type="InterPro" id="IPR030672">
    <property type="entry name" value="Adcy"/>
</dbReference>
<feature type="transmembrane region" description="Helical" evidence="18">
    <location>
        <begin position="627"/>
        <end position="653"/>
    </location>
</feature>
<dbReference type="OMA" id="IRILCFN"/>
<feature type="domain" description="Guanylate cyclase" evidence="19">
    <location>
        <begin position="888"/>
        <end position="1034"/>
    </location>
</feature>
<dbReference type="GO" id="GO:0035556">
    <property type="term" value="P:intracellular signal transduction"/>
    <property type="evidence" value="ECO:0007669"/>
    <property type="project" value="InterPro"/>
</dbReference>
<feature type="transmembrane region" description="Helical" evidence="18">
    <location>
        <begin position="267"/>
        <end position="290"/>
    </location>
</feature>